<feature type="signal peptide" evidence="1">
    <location>
        <begin position="1"/>
        <end position="24"/>
    </location>
</feature>
<dbReference type="Proteomes" id="UP000661077">
    <property type="component" value="Unassembled WGS sequence"/>
</dbReference>
<keyword evidence="1" id="KW-0732">Signal</keyword>
<evidence type="ECO:0000313" key="2">
    <source>
        <dbReference type="EMBL" id="MBM0106013.1"/>
    </source>
</evidence>
<protein>
    <recommendedName>
        <fullName evidence="4">Outer membrane protein beta-barrel domain-containing protein</fullName>
    </recommendedName>
</protein>
<organism evidence="2 3">
    <name type="scientific">Steroidobacter gossypii</name>
    <dbReference type="NCBI Taxonomy" id="2805490"/>
    <lineage>
        <taxon>Bacteria</taxon>
        <taxon>Pseudomonadati</taxon>
        <taxon>Pseudomonadota</taxon>
        <taxon>Gammaproteobacteria</taxon>
        <taxon>Steroidobacterales</taxon>
        <taxon>Steroidobacteraceae</taxon>
        <taxon>Steroidobacter</taxon>
    </lineage>
</organism>
<sequence length="201" mass="21559">MIKSLTALVLTSCALVSLPNISQAQNNQEYDAIGELALSNDTLQLRYEGPAGNFGGEETLLTGAFFLSEERDIVLSAGLGFPANIDVGPFPLSLHVGPQVYAALLDEENNDVLAASVGAQARVLLNRSLGLAVAGHAYYSPDILTFGTADNLTDLMARVELGFGAQVLVFGGMRWFEFDLTEGMGEQTLQEEVFVGFGYRF</sequence>
<comment type="caution">
    <text evidence="2">The sequence shown here is derived from an EMBL/GenBank/DDBJ whole genome shotgun (WGS) entry which is preliminary data.</text>
</comment>
<feature type="chain" id="PRO_5046857208" description="Outer membrane protein beta-barrel domain-containing protein" evidence="1">
    <location>
        <begin position="25"/>
        <end position="201"/>
    </location>
</feature>
<evidence type="ECO:0000313" key="3">
    <source>
        <dbReference type="Proteomes" id="UP000661077"/>
    </source>
</evidence>
<dbReference type="InterPro" id="IPR009998">
    <property type="entry name" value="YfaZ"/>
</dbReference>
<accession>A0ABS1WYG0</accession>
<evidence type="ECO:0008006" key="4">
    <source>
        <dbReference type="Google" id="ProtNLM"/>
    </source>
</evidence>
<dbReference type="EMBL" id="JAEVLS010000003">
    <property type="protein sequence ID" value="MBM0106013.1"/>
    <property type="molecule type" value="Genomic_DNA"/>
</dbReference>
<gene>
    <name evidence="2" type="ORF">JM946_14870</name>
</gene>
<keyword evidence="3" id="KW-1185">Reference proteome</keyword>
<name>A0ABS1WYG0_9GAMM</name>
<proteinExistence type="predicted"/>
<evidence type="ECO:0000256" key="1">
    <source>
        <dbReference type="SAM" id="SignalP"/>
    </source>
</evidence>
<dbReference type="RefSeq" id="WP_203168084.1">
    <property type="nucleotide sequence ID" value="NZ_JAEVLS010000003.1"/>
</dbReference>
<reference evidence="2 3" key="1">
    <citation type="journal article" date="2021" name="Int. J. Syst. Evol. Microbiol.">
        <title>Steroidobacter gossypii sp. nov., isolated from soil of cotton cropping field.</title>
        <authorList>
            <person name="Huang R."/>
            <person name="Yang S."/>
            <person name="Zhen C."/>
            <person name="Liu W."/>
        </authorList>
    </citation>
    <scope>NUCLEOTIDE SEQUENCE [LARGE SCALE GENOMIC DNA]</scope>
    <source>
        <strain evidence="2 3">S1-65</strain>
    </source>
</reference>
<dbReference type="Pfam" id="PF07437">
    <property type="entry name" value="YfaZ"/>
    <property type="match status" value="1"/>
</dbReference>